<comment type="subcellular location">
    <subcellularLocation>
        <location evidence="1">Cell membrane</location>
        <topology evidence="1">Multi-pass membrane protein</topology>
    </subcellularLocation>
</comment>
<feature type="transmembrane region" description="Helical" evidence="15">
    <location>
        <begin position="379"/>
        <end position="400"/>
    </location>
</feature>
<dbReference type="InterPro" id="IPR017452">
    <property type="entry name" value="GPCR_Rhodpsn_7TM"/>
</dbReference>
<dbReference type="InterPro" id="IPR001611">
    <property type="entry name" value="Leu-rich_rpt"/>
</dbReference>
<dbReference type="OrthoDB" id="6022531at2759"/>
<dbReference type="SUPFAM" id="SSF57424">
    <property type="entry name" value="LDL receptor-like module"/>
    <property type="match status" value="1"/>
</dbReference>
<dbReference type="PROSITE" id="PS50262">
    <property type="entry name" value="G_PROTEIN_RECEP_F1_2"/>
    <property type="match status" value="1"/>
</dbReference>
<keyword evidence="12 14" id="KW-0807">Transducer</keyword>
<dbReference type="GO" id="GO:0007189">
    <property type="term" value="P:adenylate cyclase-activating G protein-coupled receptor signaling pathway"/>
    <property type="evidence" value="ECO:0007669"/>
    <property type="project" value="TreeGrafter"/>
</dbReference>
<dbReference type="PROSITE" id="PS50068">
    <property type="entry name" value="LDLRA_2"/>
    <property type="match status" value="1"/>
</dbReference>
<dbReference type="PANTHER" id="PTHR24372">
    <property type="entry name" value="GLYCOPROTEIN HORMONE RECEPTOR"/>
    <property type="match status" value="1"/>
</dbReference>
<evidence type="ECO:0000256" key="14">
    <source>
        <dbReference type="RuleBase" id="RU000688"/>
    </source>
</evidence>
<keyword evidence="3" id="KW-0433">Leucine-rich repeat</keyword>
<evidence type="ECO:0000256" key="11">
    <source>
        <dbReference type="ARBA" id="ARBA00023180"/>
    </source>
</evidence>
<evidence type="ECO:0000256" key="15">
    <source>
        <dbReference type="SAM" id="Phobius"/>
    </source>
</evidence>
<gene>
    <name evidence="17" type="ORF">HOLleu_29894</name>
</gene>
<evidence type="ECO:0000259" key="16">
    <source>
        <dbReference type="PROSITE" id="PS50262"/>
    </source>
</evidence>
<evidence type="ECO:0000256" key="1">
    <source>
        <dbReference type="ARBA" id="ARBA00004651"/>
    </source>
</evidence>
<dbReference type="PRINTS" id="PR00237">
    <property type="entry name" value="GPCRRHODOPSN"/>
</dbReference>
<dbReference type="PROSITE" id="PS01209">
    <property type="entry name" value="LDLRA_1"/>
    <property type="match status" value="1"/>
</dbReference>
<dbReference type="InterPro" id="IPR036055">
    <property type="entry name" value="LDL_receptor-like_sf"/>
</dbReference>
<dbReference type="InterPro" id="IPR002172">
    <property type="entry name" value="LDrepeatLR_classA_rpt"/>
</dbReference>
<dbReference type="InterPro" id="IPR032675">
    <property type="entry name" value="LRR_dom_sf"/>
</dbReference>
<dbReference type="Gene3D" id="1.20.1070.10">
    <property type="entry name" value="Rhodopsin 7-helix transmembrane proteins"/>
    <property type="match status" value="1"/>
</dbReference>
<dbReference type="CDD" id="cd15137">
    <property type="entry name" value="7tmA_Relaxin_R"/>
    <property type="match status" value="1"/>
</dbReference>
<keyword evidence="7 14" id="KW-0297">G-protein coupled receptor</keyword>
<dbReference type="Proteomes" id="UP001152320">
    <property type="component" value="Chromosome 15"/>
</dbReference>
<keyword evidence="18" id="KW-1185">Reference proteome</keyword>
<dbReference type="GO" id="GO:0009755">
    <property type="term" value="P:hormone-mediated signaling pathway"/>
    <property type="evidence" value="ECO:0007669"/>
    <property type="project" value="TreeGrafter"/>
</dbReference>
<dbReference type="Gene3D" id="4.10.400.10">
    <property type="entry name" value="Low-density Lipoprotein Receptor"/>
    <property type="match status" value="1"/>
</dbReference>
<dbReference type="InterPro" id="IPR008112">
    <property type="entry name" value="Relaxin_rcpt"/>
</dbReference>
<feature type="transmembrane region" description="Helical" evidence="15">
    <location>
        <begin position="593"/>
        <end position="613"/>
    </location>
</feature>
<feature type="transmembrane region" description="Helical" evidence="15">
    <location>
        <begin position="547"/>
        <end position="572"/>
    </location>
</feature>
<organism evidence="17 18">
    <name type="scientific">Holothuria leucospilota</name>
    <name type="common">Black long sea cucumber</name>
    <name type="synonym">Mertensiothuria leucospilota</name>
    <dbReference type="NCBI Taxonomy" id="206669"/>
    <lineage>
        <taxon>Eukaryota</taxon>
        <taxon>Metazoa</taxon>
        <taxon>Echinodermata</taxon>
        <taxon>Eleutherozoa</taxon>
        <taxon>Echinozoa</taxon>
        <taxon>Holothuroidea</taxon>
        <taxon>Aspidochirotacea</taxon>
        <taxon>Aspidochirotida</taxon>
        <taxon>Holothuriidae</taxon>
        <taxon>Holothuria</taxon>
    </lineage>
</organism>
<keyword evidence="10 14" id="KW-0675">Receptor</keyword>
<feature type="transmembrane region" description="Helical" evidence="15">
    <location>
        <begin position="495"/>
        <end position="516"/>
    </location>
</feature>
<evidence type="ECO:0000256" key="12">
    <source>
        <dbReference type="ARBA" id="ARBA00023224"/>
    </source>
</evidence>
<dbReference type="PRINTS" id="PR01739">
    <property type="entry name" value="RELAXINR"/>
</dbReference>
<dbReference type="FunFam" id="1.20.1070.10:FF:000023">
    <property type="entry name" value="Relaxin family peptide receptor 1"/>
    <property type="match status" value="1"/>
</dbReference>
<evidence type="ECO:0000256" key="5">
    <source>
        <dbReference type="ARBA" id="ARBA00022737"/>
    </source>
</evidence>
<dbReference type="Pfam" id="PF13855">
    <property type="entry name" value="LRR_8"/>
    <property type="match status" value="2"/>
</dbReference>
<dbReference type="SUPFAM" id="SSF81321">
    <property type="entry name" value="Family A G protein-coupled receptor-like"/>
    <property type="match status" value="1"/>
</dbReference>
<feature type="domain" description="G-protein coupled receptors family 1 profile" evidence="16">
    <location>
        <begin position="389"/>
        <end position="644"/>
    </location>
</feature>
<sequence length="698" mass="79483">MNMLRAITRHFNLSSQRANTMRPTASIKLEYFCLCACVIASVSIAFECPENHFICGNLTKCVHQMFQCDGTDHCGNNADEQGCNNLQGWVKQIDSRLQPNEKEHNDNCTLPSPPTECTCYKYDRLKCSARNLTHVPKIPLNTSFLILMQNQIRDIPVDAFAGLYRLRVLYLAENVITTLLPGVFRDLEALEWLILGGNGLQDQDLNEGLPFRGLSELKWWDLSNNRLTRISKDFFQGNYSLSTLDLHKNHISVIEPGAFLGHHNLTVLNLTWNNLSSVPKSINTELPQLETLCLSYNPLNLDENSFVNLPKLRQLDLYGVEIPNINYEMFREQKNVLIINFNRFEYCKFAPLVRNCFPKTDGISSTENLLEGTILRCSVWTIAVLTTCGNLNVLVSRIAIHAENKVHSIVVSNLCAADFLMGLYLFVIGIQDVRFRNNYITYALEWSESQGCHFAGFLALLSTEASVLTLTFISLERFFIVAFPYRFHRLNIKEVGTVLVIIWIVALTLAASPLIFTSYFKNFYGINGVCFPLHIHDPRLDGWEYSIFIFLGVNTCSFTIIIMSYCGMFHSIQRTRKRTSTLLQGDVSYAKRFFFIVLTDCICWLPLAVVKIIALTDMRVPESVYAWIVIFVLPINSALNPILYTLSTGPFRRVLLQRIKNRGKNSNCGILPKMERTSNCSQDQRGETIKLQQSLSPE</sequence>
<name>A0A9Q1H0L9_HOLLE</name>
<keyword evidence="4 14" id="KW-0812">Transmembrane</keyword>
<dbReference type="SUPFAM" id="SSF52058">
    <property type="entry name" value="L domain-like"/>
    <property type="match status" value="1"/>
</dbReference>
<keyword evidence="9 13" id="KW-1015">Disulfide bond</keyword>
<evidence type="ECO:0000256" key="9">
    <source>
        <dbReference type="ARBA" id="ARBA00023157"/>
    </source>
</evidence>
<evidence type="ECO:0000256" key="10">
    <source>
        <dbReference type="ARBA" id="ARBA00023170"/>
    </source>
</evidence>
<dbReference type="Pfam" id="PF00057">
    <property type="entry name" value="Ldl_recept_a"/>
    <property type="match status" value="1"/>
</dbReference>
<dbReference type="InterPro" id="IPR003591">
    <property type="entry name" value="Leu-rich_rpt_typical-subtyp"/>
</dbReference>
<reference evidence="17" key="1">
    <citation type="submission" date="2021-10" db="EMBL/GenBank/DDBJ databases">
        <title>Tropical sea cucumber genome reveals ecological adaptation and Cuvierian tubules defense mechanism.</title>
        <authorList>
            <person name="Chen T."/>
        </authorList>
    </citation>
    <scope>NUCLEOTIDE SEQUENCE</scope>
    <source>
        <strain evidence="17">Nanhai2018</strain>
        <tissue evidence="17">Muscle</tissue>
    </source>
</reference>
<evidence type="ECO:0000313" key="17">
    <source>
        <dbReference type="EMBL" id="KAJ8027826.1"/>
    </source>
</evidence>
<dbReference type="PROSITE" id="PS51450">
    <property type="entry name" value="LRR"/>
    <property type="match status" value="2"/>
</dbReference>
<dbReference type="InterPro" id="IPR023415">
    <property type="entry name" value="LDLR_class-A_CS"/>
</dbReference>
<dbReference type="SMART" id="SM00192">
    <property type="entry name" value="LDLa"/>
    <property type="match status" value="1"/>
</dbReference>
<dbReference type="GO" id="GO:0005886">
    <property type="term" value="C:plasma membrane"/>
    <property type="evidence" value="ECO:0007669"/>
    <property type="project" value="UniProtKB-SubCell"/>
</dbReference>
<dbReference type="Pfam" id="PF00001">
    <property type="entry name" value="7tm_1"/>
    <property type="match status" value="1"/>
</dbReference>
<feature type="transmembrane region" description="Helical" evidence="15">
    <location>
        <begin position="409"/>
        <end position="430"/>
    </location>
</feature>
<dbReference type="SMART" id="SM00369">
    <property type="entry name" value="LRR_TYP"/>
    <property type="match status" value="8"/>
</dbReference>
<dbReference type="EMBL" id="JAIZAY010000015">
    <property type="protein sequence ID" value="KAJ8027826.1"/>
    <property type="molecule type" value="Genomic_DNA"/>
</dbReference>
<comment type="similarity">
    <text evidence="14">Belongs to the G-protein coupled receptor 1 family.</text>
</comment>
<keyword evidence="6 15" id="KW-1133">Transmembrane helix</keyword>
<proteinExistence type="inferred from homology"/>
<feature type="transmembrane region" description="Helical" evidence="15">
    <location>
        <begin position="625"/>
        <end position="646"/>
    </location>
</feature>
<dbReference type="GO" id="GO:0008528">
    <property type="term" value="F:G protein-coupled peptide receptor activity"/>
    <property type="evidence" value="ECO:0007669"/>
    <property type="project" value="TreeGrafter"/>
</dbReference>
<comment type="caution">
    <text evidence="13">Lacks conserved residue(s) required for the propagation of feature annotation.</text>
</comment>
<protein>
    <submittedName>
        <fullName evidence="17">Relaxin receptor 2</fullName>
    </submittedName>
</protein>
<keyword evidence="5" id="KW-0677">Repeat</keyword>
<dbReference type="InterPro" id="IPR000276">
    <property type="entry name" value="GPCR_Rhodpsn"/>
</dbReference>
<evidence type="ECO:0000256" key="8">
    <source>
        <dbReference type="ARBA" id="ARBA00023136"/>
    </source>
</evidence>
<comment type="caution">
    <text evidence="17">The sequence shown here is derived from an EMBL/GenBank/DDBJ whole genome shotgun (WGS) entry which is preliminary data.</text>
</comment>
<keyword evidence="2" id="KW-1003">Cell membrane</keyword>
<feature type="disulfide bond" evidence="13">
    <location>
        <begin position="68"/>
        <end position="83"/>
    </location>
</feature>
<dbReference type="AlphaFoldDB" id="A0A9Q1H0L9"/>
<evidence type="ECO:0000256" key="2">
    <source>
        <dbReference type="ARBA" id="ARBA00022475"/>
    </source>
</evidence>
<evidence type="ECO:0000313" key="18">
    <source>
        <dbReference type="Proteomes" id="UP001152320"/>
    </source>
</evidence>
<evidence type="ECO:0000256" key="7">
    <source>
        <dbReference type="ARBA" id="ARBA00023040"/>
    </source>
</evidence>
<evidence type="ECO:0000256" key="6">
    <source>
        <dbReference type="ARBA" id="ARBA00022989"/>
    </source>
</evidence>
<evidence type="ECO:0000256" key="4">
    <source>
        <dbReference type="ARBA" id="ARBA00022692"/>
    </source>
</evidence>
<feature type="transmembrane region" description="Helical" evidence="15">
    <location>
        <begin position="454"/>
        <end position="475"/>
    </location>
</feature>
<keyword evidence="8 15" id="KW-0472">Membrane</keyword>
<evidence type="ECO:0000256" key="13">
    <source>
        <dbReference type="PROSITE-ProRule" id="PRU00124"/>
    </source>
</evidence>
<dbReference type="PANTHER" id="PTHR24372:SF80">
    <property type="entry name" value="FI21465P1-RELATED"/>
    <property type="match status" value="1"/>
</dbReference>
<dbReference type="PROSITE" id="PS00237">
    <property type="entry name" value="G_PROTEIN_RECEP_F1_1"/>
    <property type="match status" value="1"/>
</dbReference>
<keyword evidence="11" id="KW-0325">Glycoprotein</keyword>
<accession>A0A9Q1H0L9</accession>
<dbReference type="Gene3D" id="3.80.10.10">
    <property type="entry name" value="Ribonuclease Inhibitor"/>
    <property type="match status" value="2"/>
</dbReference>
<evidence type="ECO:0000256" key="3">
    <source>
        <dbReference type="ARBA" id="ARBA00022614"/>
    </source>
</evidence>